<dbReference type="GO" id="GO:0016989">
    <property type="term" value="F:sigma factor antagonist activity"/>
    <property type="evidence" value="ECO:0007669"/>
    <property type="project" value="TreeGrafter"/>
</dbReference>
<dbReference type="EMBL" id="JACHMN010000002">
    <property type="protein sequence ID" value="MBB5869535.1"/>
    <property type="molecule type" value="Genomic_DNA"/>
</dbReference>
<evidence type="ECO:0000256" key="1">
    <source>
        <dbReference type="ARBA" id="ARBA00004167"/>
    </source>
</evidence>
<accession>A0A841BPD1</accession>
<dbReference type="InterPro" id="IPR051474">
    <property type="entry name" value="Anti-sigma-K/W_factor"/>
</dbReference>
<reference evidence="14 15" key="1">
    <citation type="submission" date="2020-08" db="EMBL/GenBank/DDBJ databases">
        <title>Sequencing the genomes of 1000 actinobacteria strains.</title>
        <authorList>
            <person name="Klenk H.-P."/>
        </authorList>
    </citation>
    <scope>NUCLEOTIDE SEQUENCE [LARGE SCALE GENOMIC DNA]</scope>
    <source>
        <strain evidence="14 15">DSM 45362</strain>
    </source>
</reference>
<evidence type="ECO:0000313" key="14">
    <source>
        <dbReference type="EMBL" id="MBB5869535.1"/>
    </source>
</evidence>
<dbReference type="Pfam" id="PF10099">
    <property type="entry name" value="RskA_C"/>
    <property type="match status" value="1"/>
</dbReference>
<proteinExistence type="predicted"/>
<dbReference type="InterPro" id="IPR027383">
    <property type="entry name" value="Znf_put"/>
</dbReference>
<evidence type="ECO:0000256" key="9">
    <source>
        <dbReference type="ARBA" id="ARBA00029829"/>
    </source>
</evidence>
<feature type="domain" description="Anti-sigma K factor RskA C-terminal" evidence="12">
    <location>
        <begin position="100"/>
        <end position="239"/>
    </location>
</feature>
<evidence type="ECO:0000256" key="5">
    <source>
        <dbReference type="ARBA" id="ARBA00022989"/>
    </source>
</evidence>
<evidence type="ECO:0000256" key="6">
    <source>
        <dbReference type="ARBA" id="ARBA00023015"/>
    </source>
</evidence>
<dbReference type="AlphaFoldDB" id="A0A841BPD1"/>
<feature type="region of interest" description="Disordered" evidence="11">
    <location>
        <begin position="228"/>
        <end position="247"/>
    </location>
</feature>
<dbReference type="Pfam" id="PF13490">
    <property type="entry name" value="zf-HC2"/>
    <property type="match status" value="1"/>
</dbReference>
<organism evidence="14 15">
    <name type="scientific">Allocatelliglobosispora scoriae</name>
    <dbReference type="NCBI Taxonomy" id="643052"/>
    <lineage>
        <taxon>Bacteria</taxon>
        <taxon>Bacillati</taxon>
        <taxon>Actinomycetota</taxon>
        <taxon>Actinomycetes</taxon>
        <taxon>Micromonosporales</taxon>
        <taxon>Micromonosporaceae</taxon>
        <taxon>Allocatelliglobosispora</taxon>
    </lineage>
</organism>
<evidence type="ECO:0000256" key="10">
    <source>
        <dbReference type="ARBA" id="ARBA00030803"/>
    </source>
</evidence>
<dbReference type="RefSeq" id="WP_184836210.1">
    <property type="nucleotide sequence ID" value="NZ_JACHMN010000002.1"/>
</dbReference>
<evidence type="ECO:0000256" key="4">
    <source>
        <dbReference type="ARBA" id="ARBA00022692"/>
    </source>
</evidence>
<evidence type="ECO:0000256" key="8">
    <source>
        <dbReference type="ARBA" id="ARBA00023163"/>
    </source>
</evidence>
<protein>
    <recommendedName>
        <fullName evidence="10">Regulator of SigK</fullName>
    </recommendedName>
    <alternativeName>
        <fullName evidence="9">Sigma-K anti-sigma factor RskA</fullName>
    </alternativeName>
</protein>
<dbReference type="Gene3D" id="1.10.10.1320">
    <property type="entry name" value="Anti-sigma factor, zinc-finger domain"/>
    <property type="match status" value="1"/>
</dbReference>
<comment type="subcellular location">
    <subcellularLocation>
        <location evidence="2">Cell membrane</location>
    </subcellularLocation>
    <subcellularLocation>
        <location evidence="1">Membrane</location>
        <topology evidence="1">Single-pass membrane protein</topology>
    </subcellularLocation>
</comment>
<name>A0A841BPD1_9ACTN</name>
<feature type="compositionally biased region" description="Low complexity" evidence="11">
    <location>
        <begin position="229"/>
        <end position="240"/>
    </location>
</feature>
<evidence type="ECO:0000256" key="11">
    <source>
        <dbReference type="SAM" id="MobiDB-lite"/>
    </source>
</evidence>
<evidence type="ECO:0000313" key="15">
    <source>
        <dbReference type="Proteomes" id="UP000587527"/>
    </source>
</evidence>
<dbReference type="PANTHER" id="PTHR37461:SF1">
    <property type="entry name" value="ANTI-SIGMA-K FACTOR RSKA"/>
    <property type="match status" value="1"/>
</dbReference>
<evidence type="ECO:0000259" key="13">
    <source>
        <dbReference type="Pfam" id="PF13490"/>
    </source>
</evidence>
<gene>
    <name evidence="14" type="ORF">F4553_002914</name>
</gene>
<sequence>MTTMDIHALAGPYVLNAVSEEERIAFSRHLAQCDVCSAEIYELSEIAGRLADGAWSVPPPRLRAQVLAEVARTRQLPPRRPDRETALIPSPWRRRAAYTLAAGILAVAAGSTTYAVMDSRLDRQSQQTVAAQAEAQRIQQVLSAPDAVMRSAPVVGGGRMAIVMSPSQNAGVVFLNDLTAPGADHTYQLWLVDGTTPVSAGVLADGHSGGTRLISGVVGKDVLALTQEPAGGSKAPSAPAISDIPMT</sequence>
<evidence type="ECO:0000256" key="3">
    <source>
        <dbReference type="ARBA" id="ARBA00022475"/>
    </source>
</evidence>
<evidence type="ECO:0000259" key="12">
    <source>
        <dbReference type="Pfam" id="PF10099"/>
    </source>
</evidence>
<dbReference type="InterPro" id="IPR041916">
    <property type="entry name" value="Anti_sigma_zinc_sf"/>
</dbReference>
<dbReference type="InterPro" id="IPR018764">
    <property type="entry name" value="RskA_C"/>
</dbReference>
<evidence type="ECO:0000256" key="7">
    <source>
        <dbReference type="ARBA" id="ARBA00023136"/>
    </source>
</evidence>
<dbReference type="PANTHER" id="PTHR37461">
    <property type="entry name" value="ANTI-SIGMA-K FACTOR RSKA"/>
    <property type="match status" value="1"/>
</dbReference>
<keyword evidence="8" id="KW-0804">Transcription</keyword>
<keyword evidence="15" id="KW-1185">Reference proteome</keyword>
<comment type="caution">
    <text evidence="14">The sequence shown here is derived from an EMBL/GenBank/DDBJ whole genome shotgun (WGS) entry which is preliminary data.</text>
</comment>
<keyword evidence="6" id="KW-0805">Transcription regulation</keyword>
<keyword evidence="3" id="KW-1003">Cell membrane</keyword>
<evidence type="ECO:0000256" key="2">
    <source>
        <dbReference type="ARBA" id="ARBA00004236"/>
    </source>
</evidence>
<feature type="domain" description="Putative zinc-finger" evidence="13">
    <location>
        <begin position="5"/>
        <end position="36"/>
    </location>
</feature>
<keyword evidence="5" id="KW-1133">Transmembrane helix</keyword>
<dbReference type="GO" id="GO:0006417">
    <property type="term" value="P:regulation of translation"/>
    <property type="evidence" value="ECO:0007669"/>
    <property type="project" value="TreeGrafter"/>
</dbReference>
<dbReference type="GO" id="GO:0005886">
    <property type="term" value="C:plasma membrane"/>
    <property type="evidence" value="ECO:0007669"/>
    <property type="project" value="UniProtKB-SubCell"/>
</dbReference>
<keyword evidence="4" id="KW-0812">Transmembrane</keyword>
<keyword evidence="7" id="KW-0472">Membrane</keyword>
<dbReference type="Proteomes" id="UP000587527">
    <property type="component" value="Unassembled WGS sequence"/>
</dbReference>